<dbReference type="AlphaFoldDB" id="A0A812R215"/>
<dbReference type="SUPFAM" id="SSF53300">
    <property type="entry name" value="vWA-like"/>
    <property type="match status" value="1"/>
</dbReference>
<dbReference type="OrthoDB" id="301415at2759"/>
<keyword evidence="4" id="KW-1185">Reference proteome</keyword>
<dbReference type="SMART" id="SM00327">
    <property type="entry name" value="VWA"/>
    <property type="match status" value="1"/>
</dbReference>
<name>A0A812R215_SYMPI</name>
<proteinExistence type="predicted"/>
<dbReference type="InterPro" id="IPR002035">
    <property type="entry name" value="VWF_A"/>
</dbReference>
<comment type="caution">
    <text evidence="3">The sequence shown here is derived from an EMBL/GenBank/DDBJ whole genome shotgun (WGS) entry which is preliminary data.</text>
</comment>
<protein>
    <submittedName>
        <fullName evidence="3">Ak1 protein</fullName>
    </submittedName>
</protein>
<dbReference type="Proteomes" id="UP000649617">
    <property type="component" value="Unassembled WGS sequence"/>
</dbReference>
<reference evidence="3" key="1">
    <citation type="submission" date="2021-02" db="EMBL/GenBank/DDBJ databases">
        <authorList>
            <person name="Dougan E. K."/>
            <person name="Rhodes N."/>
            <person name="Thang M."/>
            <person name="Chan C."/>
        </authorList>
    </citation>
    <scope>NUCLEOTIDE SEQUENCE</scope>
</reference>
<feature type="domain" description="VWFA" evidence="2">
    <location>
        <begin position="174"/>
        <end position="360"/>
    </location>
</feature>
<accession>A0A812R215</accession>
<sequence>MPPQGKAKAVAKIKAKAKAVPKVKAKAKAASNPAAYPDPDILRARVDKCAWCEERRQGWCDQTLIFYCEHCWSEYDTLHGAGGEQYAGKVWHDEILEAESIAVENQDDDSGQVLEFMKNALVQIDSKATCSKLEIEGDSEEEDNDELAPLPGSFSQAPKARGLNPMNSQIQQAHVIVLVDTSGSMRTIDVRPGKGEICVSRMSAVAETLATFFEKQALASCPHFFSLLSFNAAATQHFVKKTATEAMQQVGKAKAFFAGYGTHFVAGLAAAKKVLNKAPGTPHLLIFSDGRPADGMQTLQMVQDMLLEFPTLRIHAIGFGDGSDFEVLQQLTSLGRGGFAPSGRSIGALHSAFASVTSTITQTQTLTSATSRSSTFSFKNGQGRSSQEENPCNIGDRRCQLRDVSFEPANQFRWGDDQSISFDSTRIGFSYDGKSFKKQEYRTRRKEFVQIRAKPFTQGGMCLVYCFKDSSIPLFAEQRGHQQAMKVAGTDARMVAKISRYEDPWHNSFEVVAAYSKSSAVAKFYARVFMLAAADRLGWKGRSMAKILFVECYIYEAKEGSPAPSGFFPVLFSSTIPTTAT</sequence>
<organism evidence="3 4">
    <name type="scientific">Symbiodinium pilosum</name>
    <name type="common">Dinoflagellate</name>
    <dbReference type="NCBI Taxonomy" id="2952"/>
    <lineage>
        <taxon>Eukaryota</taxon>
        <taxon>Sar</taxon>
        <taxon>Alveolata</taxon>
        <taxon>Dinophyceae</taxon>
        <taxon>Suessiales</taxon>
        <taxon>Symbiodiniaceae</taxon>
        <taxon>Symbiodinium</taxon>
    </lineage>
</organism>
<evidence type="ECO:0000313" key="4">
    <source>
        <dbReference type="Proteomes" id="UP000649617"/>
    </source>
</evidence>
<evidence type="ECO:0000313" key="3">
    <source>
        <dbReference type="EMBL" id="CAE7415106.1"/>
    </source>
</evidence>
<dbReference type="Gene3D" id="3.40.50.410">
    <property type="entry name" value="von Willebrand factor, type A domain"/>
    <property type="match status" value="1"/>
</dbReference>
<feature type="region of interest" description="Disordered" evidence="1">
    <location>
        <begin position="136"/>
        <end position="163"/>
    </location>
</feature>
<evidence type="ECO:0000256" key="1">
    <source>
        <dbReference type="SAM" id="MobiDB-lite"/>
    </source>
</evidence>
<feature type="compositionally biased region" description="Acidic residues" evidence="1">
    <location>
        <begin position="136"/>
        <end position="146"/>
    </location>
</feature>
<feature type="region of interest" description="Disordered" evidence="1">
    <location>
        <begin position="371"/>
        <end position="393"/>
    </location>
</feature>
<dbReference type="InterPro" id="IPR036465">
    <property type="entry name" value="vWFA_dom_sf"/>
</dbReference>
<dbReference type="Pfam" id="PF13519">
    <property type="entry name" value="VWA_2"/>
    <property type="match status" value="1"/>
</dbReference>
<gene>
    <name evidence="3" type="primary">ak1</name>
    <name evidence="3" type="ORF">SPIL2461_LOCUS10232</name>
</gene>
<dbReference type="EMBL" id="CAJNIZ010018735">
    <property type="protein sequence ID" value="CAE7415106.1"/>
    <property type="molecule type" value="Genomic_DNA"/>
</dbReference>
<dbReference type="CDD" id="cd00198">
    <property type="entry name" value="vWFA"/>
    <property type="match status" value="1"/>
</dbReference>
<dbReference type="PROSITE" id="PS50234">
    <property type="entry name" value="VWFA"/>
    <property type="match status" value="1"/>
</dbReference>
<evidence type="ECO:0000259" key="2">
    <source>
        <dbReference type="PROSITE" id="PS50234"/>
    </source>
</evidence>
<feature type="compositionally biased region" description="Polar residues" evidence="1">
    <location>
        <begin position="378"/>
        <end position="390"/>
    </location>
</feature>